<dbReference type="GO" id="GO:0071944">
    <property type="term" value="C:cell periphery"/>
    <property type="evidence" value="ECO:0007669"/>
    <property type="project" value="UniProtKB-ARBA"/>
</dbReference>
<gene>
    <name evidence="7" type="ORF">Dda_7167</name>
</gene>
<sequence>MAGVPVPITAAPTYQPPYGGRIPFGDGLEKRQQLTFGTCGLECATDYFCQGYRSSYGFCCPSSVLTRTEFNYCGPATSCVNYGVSSVTDFFYDSSRSIQYCGQNRPNCATFIFTNDDFTQVFCAAGTTSGLRIFDTTSTPGQSATFLPGPGSSATAQTDSGSSPRPTATVVSRTTSGGPSSTGGPAGTSSAATTSAAAASNGLGTGAVAGIAVGAALGGIGLAVAAFFFWRRSSKKTRGGSSGGHGQFAPQPPVAEQYGHYQHQQPYAPVSQGHGAELSGDSDFYKPVSAHGGQRPPVFELGGTGGGGGQFAPPYQENASAYQENSIPWNGQRRQELQG</sequence>
<comment type="caution">
    <text evidence="7">The sequence shown here is derived from an EMBL/GenBank/DDBJ whole genome shotgun (WGS) entry which is preliminary data.</text>
</comment>
<comment type="subcellular location">
    <subcellularLocation>
        <location evidence="1">Membrane</location>
        <topology evidence="1">Single-pass membrane protein</topology>
    </subcellularLocation>
</comment>
<dbReference type="AlphaFoldDB" id="A0AAD6NIT1"/>
<protein>
    <submittedName>
        <fullName evidence="7">Uncharacterized protein</fullName>
    </submittedName>
</protein>
<proteinExistence type="predicted"/>
<dbReference type="GO" id="GO:0016020">
    <property type="term" value="C:membrane"/>
    <property type="evidence" value="ECO:0007669"/>
    <property type="project" value="UniProtKB-SubCell"/>
</dbReference>
<dbReference type="PANTHER" id="PTHR15549">
    <property type="entry name" value="PAIRED IMMUNOGLOBULIN-LIKE TYPE 2 RECEPTOR"/>
    <property type="match status" value="1"/>
</dbReference>
<feature type="transmembrane region" description="Helical" evidence="6">
    <location>
        <begin position="207"/>
        <end position="230"/>
    </location>
</feature>
<evidence type="ECO:0000313" key="8">
    <source>
        <dbReference type="Proteomes" id="UP001221413"/>
    </source>
</evidence>
<keyword evidence="8" id="KW-1185">Reference proteome</keyword>
<keyword evidence="2 6" id="KW-0812">Transmembrane</keyword>
<evidence type="ECO:0000256" key="5">
    <source>
        <dbReference type="SAM" id="MobiDB-lite"/>
    </source>
</evidence>
<dbReference type="EMBL" id="JAQGDS010000009">
    <property type="protein sequence ID" value="KAJ6258248.1"/>
    <property type="molecule type" value="Genomic_DNA"/>
</dbReference>
<dbReference type="InterPro" id="IPR051694">
    <property type="entry name" value="Immunoregulatory_rcpt-like"/>
</dbReference>
<accession>A0AAD6NIT1</accession>
<reference evidence="7" key="1">
    <citation type="submission" date="2023-01" db="EMBL/GenBank/DDBJ databases">
        <title>The chitinases involved in constricting ring structure development in the nematode-trapping fungus Drechslerella dactyloides.</title>
        <authorList>
            <person name="Wang R."/>
            <person name="Zhang L."/>
            <person name="Tang P."/>
            <person name="Li S."/>
            <person name="Liang L."/>
        </authorList>
    </citation>
    <scope>NUCLEOTIDE SEQUENCE</scope>
    <source>
        <strain evidence="7">YMF1.00031</strain>
    </source>
</reference>
<keyword evidence="3 6" id="KW-1133">Transmembrane helix</keyword>
<evidence type="ECO:0000256" key="3">
    <source>
        <dbReference type="ARBA" id="ARBA00022989"/>
    </source>
</evidence>
<name>A0AAD6NIT1_DREDA</name>
<organism evidence="7 8">
    <name type="scientific">Drechslerella dactyloides</name>
    <name type="common">Nematode-trapping fungus</name>
    <name type="synonym">Arthrobotrys dactyloides</name>
    <dbReference type="NCBI Taxonomy" id="74499"/>
    <lineage>
        <taxon>Eukaryota</taxon>
        <taxon>Fungi</taxon>
        <taxon>Dikarya</taxon>
        <taxon>Ascomycota</taxon>
        <taxon>Pezizomycotina</taxon>
        <taxon>Orbiliomycetes</taxon>
        <taxon>Orbiliales</taxon>
        <taxon>Orbiliaceae</taxon>
        <taxon>Drechslerella</taxon>
    </lineage>
</organism>
<feature type="region of interest" description="Disordered" evidence="5">
    <location>
        <begin position="144"/>
        <end position="191"/>
    </location>
</feature>
<evidence type="ECO:0000313" key="7">
    <source>
        <dbReference type="EMBL" id="KAJ6258248.1"/>
    </source>
</evidence>
<evidence type="ECO:0000256" key="4">
    <source>
        <dbReference type="ARBA" id="ARBA00023136"/>
    </source>
</evidence>
<evidence type="ECO:0000256" key="6">
    <source>
        <dbReference type="SAM" id="Phobius"/>
    </source>
</evidence>
<keyword evidence="4 6" id="KW-0472">Membrane</keyword>
<feature type="compositionally biased region" description="Low complexity" evidence="5">
    <location>
        <begin position="169"/>
        <end position="179"/>
    </location>
</feature>
<evidence type="ECO:0000256" key="2">
    <source>
        <dbReference type="ARBA" id="ARBA00022692"/>
    </source>
</evidence>
<dbReference type="Proteomes" id="UP001221413">
    <property type="component" value="Unassembled WGS sequence"/>
</dbReference>
<evidence type="ECO:0000256" key="1">
    <source>
        <dbReference type="ARBA" id="ARBA00004167"/>
    </source>
</evidence>
<feature type="compositionally biased region" description="Polar residues" evidence="5">
    <location>
        <begin position="152"/>
        <end position="166"/>
    </location>
</feature>
<feature type="region of interest" description="Disordered" evidence="5">
    <location>
        <begin position="266"/>
        <end position="317"/>
    </location>
</feature>